<dbReference type="GO" id="GO:0005829">
    <property type="term" value="C:cytosol"/>
    <property type="evidence" value="ECO:0007669"/>
    <property type="project" value="TreeGrafter"/>
</dbReference>
<keyword evidence="3" id="KW-1185">Reference proteome</keyword>
<sequence>MDETYHRTPLGLLRLWTEVPSSMPQAPEGMLKLLLSWMDLPDPTHRIASMAFALLMRIKKEFPNTLTFDCYLLADYLSMVPKANPQTQACLFLLRPETLPVTVQALLLASEAQQPAEDMMALWVKLISVPAMPPPKYVVSGAVNMERWGTAYPIYSLVTTYFRSVIRQCYADKASSSMSDGGADWRAVCESMLRTLSAKLHDSTTAVDGLRQLLMILKPAGPFKNGAGHGQGSILLHGAVAQIFDASLLPYYERIRTLWESGQVESPSPYALTLIGELIDLIRPYVGDMTPSYTNGQITTAAMLGLPPVAAKITSGPAGMNSAAAVAAVPPPPMPSGPLPTTNWLLPVVGDFAAGPPIQQQQQIVPQEPQKQELVYVTGSNGETVKFRKHTVGIQNYNNTCYLGVFLQMLFLTDAFCSSVYGFQLQETDDLKGDDYDEGKKILDGLRLLFARMLLTPYAYVEISDFINILPPSFRTGQEQDATESARWILDKLGGTQQRLVGDIFGLELVHKTECETCHTVSTRSEKCTDVGLSVPREAEALVMGGTLDVNALINMWLEPEMMNGNNQYSCDKCGCKRDAKRWVELKSRAPTHLILVLYRFSFDIDSCDFKKEKTVVYPNMDDLNFGGAQYECYGSILHKGETIQNGHYITVGRRSEATRGKWHEYNDSEVTAISKDEVNRLLSGLERPNTSAYMLFYHMKGPNVPRGPMPVMDPKITAEARDIESKAVHLND</sequence>
<name>A0A7J6MZL4_PERCH</name>
<dbReference type="OrthoDB" id="286820at2759"/>
<dbReference type="Pfam" id="PF00443">
    <property type="entry name" value="UCH"/>
    <property type="match status" value="1"/>
</dbReference>
<dbReference type="InterPro" id="IPR001394">
    <property type="entry name" value="Peptidase_C19_UCH"/>
</dbReference>
<evidence type="ECO:0000313" key="2">
    <source>
        <dbReference type="EMBL" id="KAF4676787.1"/>
    </source>
</evidence>
<reference evidence="2 3" key="1">
    <citation type="submission" date="2020-04" db="EMBL/GenBank/DDBJ databases">
        <title>Perkinsus chesapeaki whole genome sequence.</title>
        <authorList>
            <person name="Bogema D.R."/>
        </authorList>
    </citation>
    <scope>NUCLEOTIDE SEQUENCE [LARGE SCALE GENOMIC DNA]</scope>
    <source>
        <strain evidence="2">ATCC PRA-425</strain>
    </source>
</reference>
<dbReference type="GO" id="GO:0016579">
    <property type="term" value="P:protein deubiquitination"/>
    <property type="evidence" value="ECO:0007669"/>
    <property type="project" value="InterPro"/>
</dbReference>
<protein>
    <submittedName>
        <fullName evidence="2">Ubiquitin carboxyl-terminal hydrolase</fullName>
    </submittedName>
</protein>
<dbReference type="InterPro" id="IPR038765">
    <property type="entry name" value="Papain-like_cys_pep_sf"/>
</dbReference>
<dbReference type="Proteomes" id="UP000591131">
    <property type="component" value="Unassembled WGS sequence"/>
</dbReference>
<organism evidence="2 3">
    <name type="scientific">Perkinsus chesapeaki</name>
    <name type="common">Clam parasite</name>
    <name type="synonym">Perkinsus andrewsi</name>
    <dbReference type="NCBI Taxonomy" id="330153"/>
    <lineage>
        <taxon>Eukaryota</taxon>
        <taxon>Sar</taxon>
        <taxon>Alveolata</taxon>
        <taxon>Perkinsozoa</taxon>
        <taxon>Perkinsea</taxon>
        <taxon>Perkinsida</taxon>
        <taxon>Perkinsidae</taxon>
        <taxon>Perkinsus</taxon>
    </lineage>
</organism>
<feature type="domain" description="USP" evidence="1">
    <location>
        <begin position="392"/>
        <end position="701"/>
    </location>
</feature>
<proteinExistence type="predicted"/>
<evidence type="ECO:0000313" key="3">
    <source>
        <dbReference type="Proteomes" id="UP000591131"/>
    </source>
</evidence>
<dbReference type="Gene3D" id="3.90.70.10">
    <property type="entry name" value="Cysteine proteinases"/>
    <property type="match status" value="1"/>
</dbReference>
<gene>
    <name evidence="2" type="primary">USP18</name>
    <name evidence="2" type="ORF">FOL47_004958</name>
</gene>
<dbReference type="EMBL" id="JAAPAO010000028">
    <property type="protein sequence ID" value="KAF4676787.1"/>
    <property type="molecule type" value="Genomic_DNA"/>
</dbReference>
<comment type="caution">
    <text evidence="2">The sequence shown here is derived from an EMBL/GenBank/DDBJ whole genome shotgun (WGS) entry which is preliminary data.</text>
</comment>
<dbReference type="GO" id="GO:0005634">
    <property type="term" value="C:nucleus"/>
    <property type="evidence" value="ECO:0007669"/>
    <property type="project" value="TreeGrafter"/>
</dbReference>
<dbReference type="AlphaFoldDB" id="A0A7J6MZL4"/>
<dbReference type="PROSITE" id="PS50235">
    <property type="entry name" value="USP_3"/>
    <property type="match status" value="1"/>
</dbReference>
<dbReference type="InterPro" id="IPR050164">
    <property type="entry name" value="Peptidase_C19"/>
</dbReference>
<accession>A0A7J6MZL4</accession>
<dbReference type="PANTHER" id="PTHR24006">
    <property type="entry name" value="UBIQUITIN CARBOXYL-TERMINAL HYDROLASE"/>
    <property type="match status" value="1"/>
</dbReference>
<dbReference type="InterPro" id="IPR028889">
    <property type="entry name" value="USP"/>
</dbReference>
<evidence type="ECO:0000259" key="1">
    <source>
        <dbReference type="PROSITE" id="PS50235"/>
    </source>
</evidence>
<dbReference type="SUPFAM" id="SSF54001">
    <property type="entry name" value="Cysteine proteinases"/>
    <property type="match status" value="1"/>
</dbReference>
<dbReference type="GO" id="GO:0004843">
    <property type="term" value="F:cysteine-type deubiquitinase activity"/>
    <property type="evidence" value="ECO:0007669"/>
    <property type="project" value="InterPro"/>
</dbReference>
<keyword evidence="2" id="KW-0378">Hydrolase</keyword>